<dbReference type="InterPro" id="IPR036890">
    <property type="entry name" value="HATPase_C_sf"/>
</dbReference>
<keyword evidence="9" id="KW-0902">Two-component regulatory system</keyword>
<comment type="catalytic activity">
    <reaction evidence="1">
        <text>ATP + protein L-histidine = ADP + protein N-phospho-L-histidine.</text>
        <dbReference type="EC" id="2.7.13.3"/>
    </reaction>
</comment>
<keyword evidence="10 14" id="KW-0472">Membrane</keyword>
<evidence type="ECO:0000256" key="12">
    <source>
        <dbReference type="SAM" id="Coils"/>
    </source>
</evidence>
<dbReference type="Gene3D" id="1.10.287.130">
    <property type="match status" value="1"/>
</dbReference>
<evidence type="ECO:0000256" key="11">
    <source>
        <dbReference type="ARBA" id="ARBA00023306"/>
    </source>
</evidence>
<evidence type="ECO:0000313" key="17">
    <source>
        <dbReference type="Proteomes" id="UP000528286"/>
    </source>
</evidence>
<dbReference type="PANTHER" id="PTHR43047:SF72">
    <property type="entry name" value="OSMOSENSING HISTIDINE PROTEIN KINASE SLN1"/>
    <property type="match status" value="1"/>
</dbReference>
<feature type="domain" description="Histidine kinase" evidence="15">
    <location>
        <begin position="228"/>
        <end position="451"/>
    </location>
</feature>
<feature type="coiled-coil region" evidence="12">
    <location>
        <begin position="191"/>
        <end position="221"/>
    </location>
</feature>
<evidence type="ECO:0000256" key="10">
    <source>
        <dbReference type="ARBA" id="ARBA00023136"/>
    </source>
</evidence>
<dbReference type="InterPro" id="IPR004358">
    <property type="entry name" value="Sig_transdc_His_kin-like_C"/>
</dbReference>
<feature type="transmembrane region" description="Helical" evidence="14">
    <location>
        <begin position="30"/>
        <end position="49"/>
    </location>
</feature>
<dbReference type="CDD" id="cd16922">
    <property type="entry name" value="HATPase_EvgS-ArcB-TorS-like"/>
    <property type="match status" value="1"/>
</dbReference>
<dbReference type="GO" id="GO:0005886">
    <property type="term" value="C:plasma membrane"/>
    <property type="evidence" value="ECO:0007669"/>
    <property type="project" value="TreeGrafter"/>
</dbReference>
<comment type="subcellular location">
    <subcellularLocation>
        <location evidence="2">Membrane</location>
    </subcellularLocation>
</comment>
<evidence type="ECO:0000256" key="4">
    <source>
        <dbReference type="ARBA" id="ARBA00022553"/>
    </source>
</evidence>
<gene>
    <name evidence="16" type="ORF">GGR23_003295</name>
</gene>
<dbReference type="AlphaFoldDB" id="A0A7W6NM71"/>
<dbReference type="Pfam" id="PF02518">
    <property type="entry name" value="HATPase_c"/>
    <property type="match status" value="1"/>
</dbReference>
<evidence type="ECO:0000256" key="14">
    <source>
        <dbReference type="SAM" id="Phobius"/>
    </source>
</evidence>
<evidence type="ECO:0000256" key="8">
    <source>
        <dbReference type="ARBA" id="ARBA00022840"/>
    </source>
</evidence>
<dbReference type="InterPro" id="IPR003661">
    <property type="entry name" value="HisK_dim/P_dom"/>
</dbReference>
<dbReference type="EC" id="2.7.13.3" evidence="3"/>
<name>A0A7W6NM71_9HYPH</name>
<keyword evidence="5" id="KW-0808">Transferase</keyword>
<dbReference type="Gene3D" id="3.30.565.10">
    <property type="entry name" value="Histidine kinase-like ATPase, C-terminal domain"/>
    <property type="match status" value="1"/>
</dbReference>
<dbReference type="GO" id="GO:0000155">
    <property type="term" value="F:phosphorelay sensor kinase activity"/>
    <property type="evidence" value="ECO:0007669"/>
    <property type="project" value="InterPro"/>
</dbReference>
<dbReference type="GO" id="GO:0009927">
    <property type="term" value="F:histidine phosphotransfer kinase activity"/>
    <property type="evidence" value="ECO:0007669"/>
    <property type="project" value="TreeGrafter"/>
</dbReference>
<evidence type="ECO:0000256" key="5">
    <source>
        <dbReference type="ARBA" id="ARBA00022679"/>
    </source>
</evidence>
<dbReference type="Proteomes" id="UP000528286">
    <property type="component" value="Unassembled WGS sequence"/>
</dbReference>
<keyword evidence="12" id="KW-0175">Coiled coil</keyword>
<dbReference type="SUPFAM" id="SSF47384">
    <property type="entry name" value="Homodimeric domain of signal transducing histidine kinase"/>
    <property type="match status" value="1"/>
</dbReference>
<keyword evidence="7 16" id="KW-0418">Kinase</keyword>
<organism evidence="16 17">
    <name type="scientific">Gellertiella hungarica</name>
    <dbReference type="NCBI Taxonomy" id="1572859"/>
    <lineage>
        <taxon>Bacteria</taxon>
        <taxon>Pseudomonadati</taxon>
        <taxon>Pseudomonadota</taxon>
        <taxon>Alphaproteobacteria</taxon>
        <taxon>Hyphomicrobiales</taxon>
        <taxon>Rhizobiaceae</taxon>
        <taxon>Gellertiella</taxon>
    </lineage>
</organism>
<dbReference type="InterPro" id="IPR036097">
    <property type="entry name" value="HisK_dim/P_sf"/>
</dbReference>
<keyword evidence="11" id="KW-0131">Cell cycle</keyword>
<proteinExistence type="predicted"/>
<evidence type="ECO:0000256" key="6">
    <source>
        <dbReference type="ARBA" id="ARBA00022741"/>
    </source>
</evidence>
<keyword evidence="6" id="KW-0547">Nucleotide-binding</keyword>
<feature type="transmembrane region" description="Helical" evidence="14">
    <location>
        <begin position="133"/>
        <end position="153"/>
    </location>
</feature>
<evidence type="ECO:0000313" key="16">
    <source>
        <dbReference type="EMBL" id="MBB4066082.1"/>
    </source>
</evidence>
<keyword evidence="17" id="KW-1185">Reference proteome</keyword>
<evidence type="ECO:0000256" key="9">
    <source>
        <dbReference type="ARBA" id="ARBA00023012"/>
    </source>
</evidence>
<evidence type="ECO:0000256" key="2">
    <source>
        <dbReference type="ARBA" id="ARBA00004370"/>
    </source>
</evidence>
<evidence type="ECO:0000256" key="1">
    <source>
        <dbReference type="ARBA" id="ARBA00000085"/>
    </source>
</evidence>
<feature type="transmembrane region" description="Helical" evidence="14">
    <location>
        <begin position="165"/>
        <end position="184"/>
    </location>
</feature>
<feature type="transmembrane region" description="Helical" evidence="14">
    <location>
        <begin position="55"/>
        <end position="72"/>
    </location>
</feature>
<dbReference type="FunFam" id="3.30.565.10:FF:000010">
    <property type="entry name" value="Sensor histidine kinase RcsC"/>
    <property type="match status" value="1"/>
</dbReference>
<reference evidence="16 17" key="1">
    <citation type="submission" date="2020-08" db="EMBL/GenBank/DDBJ databases">
        <title>Genomic Encyclopedia of Type Strains, Phase IV (KMG-IV): sequencing the most valuable type-strain genomes for metagenomic binning, comparative biology and taxonomic classification.</title>
        <authorList>
            <person name="Goeker M."/>
        </authorList>
    </citation>
    <scope>NUCLEOTIDE SEQUENCE [LARGE SCALE GENOMIC DNA]</scope>
    <source>
        <strain evidence="16 17">DSM 29853</strain>
    </source>
</reference>
<sequence length="475" mass="52136">MLNRALRVIDYFIPDGTVLERSELSIARNFVFTHLIGPLIAQGIVIYLYRTDPDPGLACWTIIASVYLFWTLPFAYKYLRNLRICALMSVQLLTFTSLFGTYFYGGVSSPFLPWLIIALLLGFFYLSDRPLAVVGLFAANFLVLIAAYTAFGFPELVAISKLAPVGWISIISATVYMSWMAVYYSNVMSMRSEIERETELARVAMEKLQEAKKHAETANQAKSIFLAKMSHELRTPLNAVIGYSELMMEMMKPETASSQKEQDLKRINSAGKHLLSLVNDVLDLSKIESNTIEINEESFDADDFCNQVIATAEPLVKANGNSFVVQSPARLGKVTGDQTKLRQVILNLLSNAAKFTRNGTVSLIVRRKTIGSGEWVEIQVVDTGIGIAREDIARLFQNYAQASAQTSVKYGGTGLGLAISQKLCALMGASITVTSEPGRGSCFTVRIPVDAAREAPVSNDNNNETAEPALASAAG</sequence>
<keyword evidence="4" id="KW-0597">Phosphoprotein</keyword>
<feature type="region of interest" description="Disordered" evidence="13">
    <location>
        <begin position="454"/>
        <end position="475"/>
    </location>
</feature>
<keyword evidence="8" id="KW-0067">ATP-binding</keyword>
<keyword evidence="14" id="KW-1133">Transmembrane helix</keyword>
<evidence type="ECO:0000256" key="3">
    <source>
        <dbReference type="ARBA" id="ARBA00012438"/>
    </source>
</evidence>
<dbReference type="CDD" id="cd00082">
    <property type="entry name" value="HisKA"/>
    <property type="match status" value="1"/>
</dbReference>
<dbReference type="GO" id="GO:0005524">
    <property type="term" value="F:ATP binding"/>
    <property type="evidence" value="ECO:0007669"/>
    <property type="project" value="UniProtKB-KW"/>
</dbReference>
<dbReference type="InterPro" id="IPR003594">
    <property type="entry name" value="HATPase_dom"/>
</dbReference>
<evidence type="ECO:0000256" key="7">
    <source>
        <dbReference type="ARBA" id="ARBA00022777"/>
    </source>
</evidence>
<feature type="transmembrane region" description="Helical" evidence="14">
    <location>
        <begin position="84"/>
        <end position="105"/>
    </location>
</feature>
<dbReference type="EMBL" id="JACIEZ010000007">
    <property type="protein sequence ID" value="MBB4066082.1"/>
    <property type="molecule type" value="Genomic_DNA"/>
</dbReference>
<dbReference type="SMART" id="SM00388">
    <property type="entry name" value="HisKA"/>
    <property type="match status" value="1"/>
</dbReference>
<accession>A0A7W6NM71</accession>
<feature type="transmembrane region" description="Helical" evidence="14">
    <location>
        <begin position="111"/>
        <end position="126"/>
    </location>
</feature>
<protein>
    <recommendedName>
        <fullName evidence="3">histidine kinase</fullName>
        <ecNumber evidence="3">2.7.13.3</ecNumber>
    </recommendedName>
</protein>
<dbReference type="PANTHER" id="PTHR43047">
    <property type="entry name" value="TWO-COMPONENT HISTIDINE PROTEIN KINASE"/>
    <property type="match status" value="1"/>
</dbReference>
<dbReference type="Pfam" id="PF00512">
    <property type="entry name" value="HisKA"/>
    <property type="match status" value="1"/>
</dbReference>
<comment type="caution">
    <text evidence="16">The sequence shown here is derived from an EMBL/GenBank/DDBJ whole genome shotgun (WGS) entry which is preliminary data.</text>
</comment>
<dbReference type="SMART" id="SM00387">
    <property type="entry name" value="HATPase_c"/>
    <property type="match status" value="1"/>
</dbReference>
<dbReference type="InterPro" id="IPR005467">
    <property type="entry name" value="His_kinase_dom"/>
</dbReference>
<evidence type="ECO:0000256" key="13">
    <source>
        <dbReference type="SAM" id="MobiDB-lite"/>
    </source>
</evidence>
<dbReference type="FunFam" id="1.10.287.130:FF:000038">
    <property type="entry name" value="Sensory transduction histidine kinase"/>
    <property type="match status" value="1"/>
</dbReference>
<evidence type="ECO:0000259" key="15">
    <source>
        <dbReference type="PROSITE" id="PS50109"/>
    </source>
</evidence>
<dbReference type="RefSeq" id="WP_183367369.1">
    <property type="nucleotide sequence ID" value="NZ_JACIEZ010000007.1"/>
</dbReference>
<dbReference type="PRINTS" id="PR00344">
    <property type="entry name" value="BCTRLSENSOR"/>
</dbReference>
<dbReference type="SUPFAM" id="SSF55874">
    <property type="entry name" value="ATPase domain of HSP90 chaperone/DNA topoisomerase II/histidine kinase"/>
    <property type="match status" value="1"/>
</dbReference>
<keyword evidence="14" id="KW-0812">Transmembrane</keyword>
<dbReference type="PROSITE" id="PS50109">
    <property type="entry name" value="HIS_KIN"/>
    <property type="match status" value="1"/>
</dbReference>